<sequence>MEEIRQLISQQNAMFSAIVDRMANLQSNAQVPVQPQPVPQPPPLCLEGDMEVNYDFFERNWQNYANAMGMNQWPQGENSKKVSYLLSVIGFDALKKYFNFQLTAAQRDSPEDALAAIKAAVVRPRNFNIDLMDFLTVKQESESIDEYVTKLRVLVKPCQLGALEEKFIIYKVVTSNKWPHLRKRLLTNKDITLERAIDECRLEEVTARKVLQLFSEEKGEVCRIQSKIEKKEKRCKFCGGCHIFEKGVCPAYGQRCRKCGGRNHFGKMCEKNKNKKRNKKKVKKVSGVSSETEDSEAENSEVMSSSDSDSSEPEREIGKIYNNASSGGHVLADLQLKVDGVWKNVICELDTGANTSLIGFDWLKKLFGATDPVILPSKYKLHSFGGGQIPVLGEIKIPCRHKKEKYKLVLQVVDVQHRPVLSANVCETLKLVKFCNTVSYKLPEDKSDEPYIWKVNKIEANKIVEKYESVFKGVGKIAGEVSIEIDPSVPPSIQQPRRIPIALRDKLREELNRMEKEGIIVKEQRHTDWVSNILLVNRSTSGESVRICLDPIPLNKAIKRPNLQFNTLDEILPELGKARVFSTVDARKGFWHVALDEKSSLLTTFWTPFGRYRWVRLPFGISSAPEIFQIKLREVIDGLDGVECLADDLLIFGRGDTLEEAMADHNRCLEKLLSRLEQCNVKLNRSKLALCQSSVKFFGHTLTDGGVRADESKLAVIRNYPPPRDRKELHRFVGMVNYLSRFIPNLSANLHNIRRLISDKADWVWGSTENAEFQKVKSLVADINTLRYYDREKPLWVECDASSFGLGVVVYQDNGVIGYASRTLTQTEKNYAQIEKELLAVLFACIKFDQLIIGNKRTTVKTDHKPLINVFKKPLLKAPKRLQHMLLNLQRYNIHLQFVTGKENVVADALSRAPSLSPVDSEQTCKMSIYRVFGEIEDINLCSYLSISDERINEIIERTAEDNVLQTVLLYIRQGWPDRIERVPMEVKPFYKYRDELSTQDGLVFRADRIVIPFSLHRSMADRLHVGHTGIESTLKLARENVFWPGMNNQIKHLIQECSVCAKFASSQLHPPMKSHAVPIYPFQLVSMDVFFMLYKGKQRKFLIMVDHYSDYFEVDLLNDMTPSSVIEVCKRHFSCHGTPQLVVTDNGSNFVNEQMKIFAKSWGFKHSTSAPYHQQSNGKAEAAVKIAKDLLQKSQESGQDFWYMLQHWRNTPNKIGSSPASRLLSRSIRCGIPIPATNLIPKVVQSVPESILRNRRKIKYQYDKRSRELPQIEIGSPVYVQLRPDTSKLWTPGVVCDRLSDRSYLIGVEGTKYRRDAVHVKPRKESTAPLISEQPIPNGYPDRRPEANMQPTVHAASQECHQPTVPLVIPNQEAAEFIPPTSVELPTLTEPRLRDPVDPDPPVKRTEKSKAPITSTDRPKRKSRLPSRFKDYVVFK</sequence>
<evidence type="ECO:0000256" key="6">
    <source>
        <dbReference type="ARBA" id="ARBA00022801"/>
    </source>
</evidence>
<dbReference type="Gene3D" id="3.30.70.270">
    <property type="match status" value="2"/>
</dbReference>
<dbReference type="InterPro" id="IPR000477">
    <property type="entry name" value="RT_dom"/>
</dbReference>
<dbReference type="Gene3D" id="3.10.10.10">
    <property type="entry name" value="HIV Type 1 Reverse Transcriptase, subunit A, domain 1"/>
    <property type="match status" value="1"/>
</dbReference>
<dbReference type="Gene3D" id="3.30.420.10">
    <property type="entry name" value="Ribonuclease H-like superfamily/Ribonuclease H"/>
    <property type="match status" value="1"/>
</dbReference>
<evidence type="ECO:0000256" key="8">
    <source>
        <dbReference type="SAM" id="MobiDB-lite"/>
    </source>
</evidence>
<dbReference type="Pfam" id="PF00078">
    <property type="entry name" value="RVT_1"/>
    <property type="match status" value="1"/>
</dbReference>
<dbReference type="InterPro" id="IPR041373">
    <property type="entry name" value="RT_RNaseH"/>
</dbReference>
<organism evidence="11 12">
    <name type="scientific">Aedes albopictus</name>
    <name type="common">Asian tiger mosquito</name>
    <name type="synonym">Stegomyia albopicta</name>
    <dbReference type="NCBI Taxonomy" id="7160"/>
    <lineage>
        <taxon>Eukaryota</taxon>
        <taxon>Metazoa</taxon>
        <taxon>Ecdysozoa</taxon>
        <taxon>Arthropoda</taxon>
        <taxon>Hexapoda</taxon>
        <taxon>Insecta</taxon>
        <taxon>Pterygota</taxon>
        <taxon>Neoptera</taxon>
        <taxon>Endopterygota</taxon>
        <taxon>Diptera</taxon>
        <taxon>Nematocera</taxon>
        <taxon>Culicoidea</taxon>
        <taxon>Culicidae</taxon>
        <taxon>Culicinae</taxon>
        <taxon>Aedini</taxon>
        <taxon>Aedes</taxon>
        <taxon>Stegomyia</taxon>
    </lineage>
</organism>
<dbReference type="InterPro" id="IPR036397">
    <property type="entry name" value="RNaseH_sf"/>
</dbReference>
<feature type="region of interest" description="Disordered" evidence="8">
    <location>
        <begin position="1383"/>
        <end position="1431"/>
    </location>
</feature>
<reference evidence="11" key="2">
    <citation type="submission" date="2025-05" db="UniProtKB">
        <authorList>
            <consortium name="EnsemblMetazoa"/>
        </authorList>
    </citation>
    <scope>IDENTIFICATION</scope>
    <source>
        <strain evidence="11">Foshan</strain>
    </source>
</reference>
<dbReference type="InterPro" id="IPR001584">
    <property type="entry name" value="Integrase_cat-core"/>
</dbReference>
<dbReference type="PROSITE" id="PS50878">
    <property type="entry name" value="RT_POL"/>
    <property type="match status" value="1"/>
</dbReference>
<dbReference type="InterPro" id="IPR012337">
    <property type="entry name" value="RNaseH-like_sf"/>
</dbReference>
<dbReference type="EnsemblMetazoa" id="AALFPA23_014184.R20612">
    <property type="protein sequence ID" value="AALFPA23_014184.P20612"/>
    <property type="gene ID" value="AALFPA23_014184"/>
</dbReference>
<evidence type="ECO:0000256" key="3">
    <source>
        <dbReference type="ARBA" id="ARBA00022695"/>
    </source>
</evidence>
<dbReference type="Pfam" id="PF17921">
    <property type="entry name" value="Integrase_H2C2"/>
    <property type="match status" value="1"/>
</dbReference>
<keyword evidence="2" id="KW-0808">Transferase</keyword>
<dbReference type="CDD" id="cd09274">
    <property type="entry name" value="RNase_HI_RT_Ty3"/>
    <property type="match status" value="1"/>
</dbReference>
<feature type="domain" description="Integrase catalytic" evidence="10">
    <location>
        <begin position="1078"/>
        <end position="1244"/>
    </location>
</feature>
<dbReference type="PANTHER" id="PTHR37984">
    <property type="entry name" value="PROTEIN CBG26694"/>
    <property type="match status" value="1"/>
</dbReference>
<keyword evidence="3" id="KW-0548">Nucleotidyltransferase</keyword>
<dbReference type="CDD" id="cd01647">
    <property type="entry name" value="RT_LTR"/>
    <property type="match status" value="1"/>
</dbReference>
<proteinExistence type="predicted"/>
<dbReference type="SUPFAM" id="SSF56672">
    <property type="entry name" value="DNA/RNA polymerases"/>
    <property type="match status" value="1"/>
</dbReference>
<dbReference type="InterPro" id="IPR041588">
    <property type="entry name" value="Integrase_H2C2"/>
</dbReference>
<dbReference type="Gene3D" id="1.10.340.70">
    <property type="match status" value="1"/>
</dbReference>
<dbReference type="SUPFAM" id="SSF53098">
    <property type="entry name" value="Ribonuclease H-like"/>
    <property type="match status" value="1"/>
</dbReference>
<evidence type="ECO:0000256" key="7">
    <source>
        <dbReference type="ARBA" id="ARBA00022918"/>
    </source>
</evidence>
<accession>A0ABM1Z1V2</accession>
<evidence type="ECO:0000256" key="4">
    <source>
        <dbReference type="ARBA" id="ARBA00022722"/>
    </source>
</evidence>
<name>A0ABM1Z1V2_AEDAL</name>
<dbReference type="InterPro" id="IPR050951">
    <property type="entry name" value="Retrovirus_Pol_polyprotein"/>
</dbReference>
<dbReference type="RefSeq" id="XP_062713693.1">
    <property type="nucleotide sequence ID" value="XM_062857709.1"/>
</dbReference>
<dbReference type="GeneID" id="134290549"/>
<evidence type="ECO:0000256" key="1">
    <source>
        <dbReference type="ARBA" id="ARBA00012493"/>
    </source>
</evidence>
<evidence type="ECO:0000259" key="10">
    <source>
        <dbReference type="PROSITE" id="PS50994"/>
    </source>
</evidence>
<dbReference type="InterPro" id="IPR043502">
    <property type="entry name" value="DNA/RNA_pol_sf"/>
</dbReference>
<reference evidence="12" key="1">
    <citation type="journal article" date="2015" name="Proc. Natl. Acad. Sci. U.S.A.">
        <title>Genome sequence of the Asian Tiger mosquito, Aedes albopictus, reveals insights into its biology, genetics, and evolution.</title>
        <authorList>
            <person name="Chen X.G."/>
            <person name="Jiang X."/>
            <person name="Gu J."/>
            <person name="Xu M."/>
            <person name="Wu Y."/>
            <person name="Deng Y."/>
            <person name="Zhang C."/>
            <person name="Bonizzoni M."/>
            <person name="Dermauw W."/>
            <person name="Vontas J."/>
            <person name="Armbruster P."/>
            <person name="Huang X."/>
            <person name="Yang Y."/>
            <person name="Zhang H."/>
            <person name="He W."/>
            <person name="Peng H."/>
            <person name="Liu Y."/>
            <person name="Wu K."/>
            <person name="Chen J."/>
            <person name="Lirakis M."/>
            <person name="Topalis P."/>
            <person name="Van Leeuwen T."/>
            <person name="Hall A.B."/>
            <person name="Jiang X."/>
            <person name="Thorpe C."/>
            <person name="Mueller R.L."/>
            <person name="Sun C."/>
            <person name="Waterhouse R.M."/>
            <person name="Yan G."/>
            <person name="Tu Z.J."/>
            <person name="Fang X."/>
            <person name="James A.A."/>
        </authorList>
    </citation>
    <scope>NUCLEOTIDE SEQUENCE [LARGE SCALE GENOMIC DNA]</scope>
    <source>
        <strain evidence="12">Foshan</strain>
    </source>
</reference>
<feature type="compositionally biased region" description="Basic and acidic residues" evidence="8">
    <location>
        <begin position="1392"/>
        <end position="1411"/>
    </location>
</feature>
<dbReference type="Pfam" id="PF00665">
    <property type="entry name" value="rve"/>
    <property type="match status" value="1"/>
</dbReference>
<dbReference type="Proteomes" id="UP000069940">
    <property type="component" value="Unassembled WGS sequence"/>
</dbReference>
<evidence type="ECO:0000313" key="11">
    <source>
        <dbReference type="EnsemblMetazoa" id="AALFPA23_014184.P20612"/>
    </source>
</evidence>
<dbReference type="PROSITE" id="PS50994">
    <property type="entry name" value="INTEGRASE"/>
    <property type="match status" value="1"/>
</dbReference>
<dbReference type="Pfam" id="PF17917">
    <property type="entry name" value="RT_RNaseH"/>
    <property type="match status" value="1"/>
</dbReference>
<keyword evidence="4" id="KW-0540">Nuclease</keyword>
<evidence type="ECO:0000313" key="12">
    <source>
        <dbReference type="Proteomes" id="UP000069940"/>
    </source>
</evidence>
<feature type="domain" description="Reverse transcriptase" evidence="9">
    <location>
        <begin position="517"/>
        <end position="702"/>
    </location>
</feature>
<keyword evidence="5" id="KW-0255">Endonuclease</keyword>
<feature type="region of interest" description="Disordered" evidence="8">
    <location>
        <begin position="276"/>
        <end position="315"/>
    </location>
</feature>
<evidence type="ECO:0000256" key="2">
    <source>
        <dbReference type="ARBA" id="ARBA00022679"/>
    </source>
</evidence>
<keyword evidence="6" id="KW-0378">Hydrolase</keyword>
<dbReference type="EC" id="2.7.7.49" evidence="1"/>
<protein>
    <recommendedName>
        <fullName evidence="1">RNA-directed DNA polymerase</fullName>
        <ecNumber evidence="1">2.7.7.49</ecNumber>
    </recommendedName>
</protein>
<evidence type="ECO:0000256" key="5">
    <source>
        <dbReference type="ARBA" id="ARBA00022759"/>
    </source>
</evidence>
<evidence type="ECO:0000259" key="9">
    <source>
        <dbReference type="PROSITE" id="PS50878"/>
    </source>
</evidence>
<dbReference type="PANTHER" id="PTHR37984:SF8">
    <property type="entry name" value="CCHC-TYPE DOMAIN-CONTAINING PROTEIN"/>
    <property type="match status" value="1"/>
</dbReference>
<dbReference type="CDD" id="cd05481">
    <property type="entry name" value="retropepsin_like_LTR_1"/>
    <property type="match status" value="1"/>
</dbReference>
<keyword evidence="12" id="KW-1185">Reference proteome</keyword>
<keyword evidence="7" id="KW-0695">RNA-directed DNA polymerase</keyword>
<feature type="region of interest" description="Disordered" evidence="8">
    <location>
        <begin position="1320"/>
        <end position="1339"/>
    </location>
</feature>
<dbReference type="InterPro" id="IPR043128">
    <property type="entry name" value="Rev_trsase/Diguanyl_cyclase"/>
</dbReference>